<feature type="region of interest" description="Disordered" evidence="1">
    <location>
        <begin position="142"/>
        <end position="166"/>
    </location>
</feature>
<accession>A0AAD7H8Y8</accession>
<dbReference type="AlphaFoldDB" id="A0AAD7H8Y8"/>
<evidence type="ECO:0000313" key="3">
    <source>
        <dbReference type="Proteomes" id="UP001215598"/>
    </source>
</evidence>
<comment type="caution">
    <text evidence="2">The sequence shown here is derived from an EMBL/GenBank/DDBJ whole genome shotgun (WGS) entry which is preliminary data.</text>
</comment>
<proteinExistence type="predicted"/>
<evidence type="ECO:0000313" key="2">
    <source>
        <dbReference type="EMBL" id="KAJ7715335.1"/>
    </source>
</evidence>
<reference evidence="2" key="1">
    <citation type="submission" date="2023-03" db="EMBL/GenBank/DDBJ databases">
        <title>Massive genome expansion in bonnet fungi (Mycena s.s.) driven by repeated elements and novel gene families across ecological guilds.</title>
        <authorList>
            <consortium name="Lawrence Berkeley National Laboratory"/>
            <person name="Harder C.B."/>
            <person name="Miyauchi S."/>
            <person name="Viragh M."/>
            <person name="Kuo A."/>
            <person name="Thoen E."/>
            <person name="Andreopoulos B."/>
            <person name="Lu D."/>
            <person name="Skrede I."/>
            <person name="Drula E."/>
            <person name="Henrissat B."/>
            <person name="Morin E."/>
            <person name="Kohler A."/>
            <person name="Barry K."/>
            <person name="LaButti K."/>
            <person name="Morin E."/>
            <person name="Salamov A."/>
            <person name="Lipzen A."/>
            <person name="Mereny Z."/>
            <person name="Hegedus B."/>
            <person name="Baldrian P."/>
            <person name="Stursova M."/>
            <person name="Weitz H."/>
            <person name="Taylor A."/>
            <person name="Grigoriev I.V."/>
            <person name="Nagy L.G."/>
            <person name="Martin F."/>
            <person name="Kauserud H."/>
        </authorList>
    </citation>
    <scope>NUCLEOTIDE SEQUENCE</scope>
    <source>
        <strain evidence="2">CBHHK182m</strain>
    </source>
</reference>
<name>A0AAD7H8Y8_9AGAR</name>
<dbReference type="EMBL" id="JARKIB010000310">
    <property type="protein sequence ID" value="KAJ7715335.1"/>
    <property type="molecule type" value="Genomic_DNA"/>
</dbReference>
<sequence length="228" mass="25400">MTATAMLPVDIGVPGVIFTLKGIRIQGTQAAIRQLVLLNAEQPRPATQHKIQHLRTRATADLASWRAQQSVFMPLVGQVVHQVGPHDVEHQVLGLPSEFSQAQRESLDLLALARHELALRQRMAWNCGKGVKHVALRLQQSSRTRVTQDSGPHQHARRMQEISREQERGDRYIEKYMAMRAALLKLTTATPDFPPITRAALTRRKTSPAERAAGSAAYAQAPIFSLFL</sequence>
<keyword evidence="3" id="KW-1185">Reference proteome</keyword>
<feature type="compositionally biased region" description="Polar residues" evidence="1">
    <location>
        <begin position="142"/>
        <end position="151"/>
    </location>
</feature>
<protein>
    <submittedName>
        <fullName evidence="2">Uncharacterized protein</fullName>
    </submittedName>
</protein>
<dbReference type="Proteomes" id="UP001215598">
    <property type="component" value="Unassembled WGS sequence"/>
</dbReference>
<evidence type="ECO:0000256" key="1">
    <source>
        <dbReference type="SAM" id="MobiDB-lite"/>
    </source>
</evidence>
<organism evidence="2 3">
    <name type="scientific">Mycena metata</name>
    <dbReference type="NCBI Taxonomy" id="1033252"/>
    <lineage>
        <taxon>Eukaryota</taxon>
        <taxon>Fungi</taxon>
        <taxon>Dikarya</taxon>
        <taxon>Basidiomycota</taxon>
        <taxon>Agaricomycotina</taxon>
        <taxon>Agaricomycetes</taxon>
        <taxon>Agaricomycetidae</taxon>
        <taxon>Agaricales</taxon>
        <taxon>Marasmiineae</taxon>
        <taxon>Mycenaceae</taxon>
        <taxon>Mycena</taxon>
    </lineage>
</organism>
<gene>
    <name evidence="2" type="ORF">B0H16DRAFT_1742043</name>
</gene>